<accession>A0A1G8APZ3</accession>
<dbReference type="STRING" id="399736.SAMN04489720_0483"/>
<organism evidence="1 2">
    <name type="scientific">Agrococcus jejuensis</name>
    <dbReference type="NCBI Taxonomy" id="399736"/>
    <lineage>
        <taxon>Bacteria</taxon>
        <taxon>Bacillati</taxon>
        <taxon>Actinomycetota</taxon>
        <taxon>Actinomycetes</taxon>
        <taxon>Micrococcales</taxon>
        <taxon>Microbacteriaceae</taxon>
        <taxon>Agrococcus</taxon>
    </lineage>
</organism>
<evidence type="ECO:0000313" key="2">
    <source>
        <dbReference type="Proteomes" id="UP000198822"/>
    </source>
</evidence>
<keyword evidence="2" id="KW-1185">Reference proteome</keyword>
<protein>
    <recommendedName>
        <fullName evidence="3">DUF4352 domain-containing protein</fullName>
    </recommendedName>
</protein>
<gene>
    <name evidence="1" type="ORF">SAMN04489720_0483</name>
</gene>
<evidence type="ECO:0000313" key="1">
    <source>
        <dbReference type="EMBL" id="SDH23048.1"/>
    </source>
</evidence>
<dbReference type="RefSeq" id="WP_092502104.1">
    <property type="nucleotide sequence ID" value="NZ_LT629695.1"/>
</dbReference>
<name>A0A1G8APZ3_9MICO</name>
<dbReference type="AlphaFoldDB" id="A0A1G8APZ3"/>
<proteinExistence type="predicted"/>
<dbReference type="Proteomes" id="UP000198822">
    <property type="component" value="Chromosome I"/>
</dbReference>
<dbReference type="OrthoDB" id="3431801at2"/>
<evidence type="ECO:0008006" key="3">
    <source>
        <dbReference type="Google" id="ProtNLM"/>
    </source>
</evidence>
<reference evidence="2" key="1">
    <citation type="submission" date="2016-10" db="EMBL/GenBank/DDBJ databases">
        <authorList>
            <person name="Varghese N."/>
            <person name="Submissions S."/>
        </authorList>
    </citation>
    <scope>NUCLEOTIDE SEQUENCE [LARGE SCALE GENOMIC DNA]</scope>
    <source>
        <strain evidence="2">DSM 22002</strain>
    </source>
</reference>
<dbReference type="EMBL" id="LT629695">
    <property type="protein sequence ID" value="SDH23048.1"/>
    <property type="molecule type" value="Genomic_DNA"/>
</dbReference>
<sequence length="191" mass="19612">MSRLASARRAVTARGIAAVLVAVALAALAVGVDRLEPGPTARYAPFSASGSGLVTSGPLSVEVHDAELAATIVVDDEVRTTNGVFVVVEATIGWTGMTDFVARDLLVDGRVYDASSKGPTSFDESEPAAGLPVRGDLVFEVDPAALAADGTVELVVSMGIDAQGDLQPQVVVPLSIDPTVVDELTIEVVSR</sequence>